<proteinExistence type="predicted"/>
<evidence type="ECO:0000313" key="2">
    <source>
        <dbReference type="EMBL" id="EYF02675.1"/>
    </source>
</evidence>
<gene>
    <name evidence="2" type="ORF">CAP_6565</name>
</gene>
<keyword evidence="3" id="KW-1185">Reference proteome</keyword>
<dbReference type="AlphaFoldDB" id="A0A017T1F2"/>
<evidence type="ECO:0000256" key="1">
    <source>
        <dbReference type="SAM" id="MobiDB-lite"/>
    </source>
</evidence>
<comment type="caution">
    <text evidence="2">The sequence shown here is derived from an EMBL/GenBank/DDBJ whole genome shotgun (WGS) entry which is preliminary data.</text>
</comment>
<feature type="compositionally biased region" description="Gly residues" evidence="1">
    <location>
        <begin position="19"/>
        <end position="58"/>
    </location>
</feature>
<protein>
    <submittedName>
        <fullName evidence="2">Uncharacterized protein</fullName>
    </submittedName>
</protein>
<dbReference type="Proteomes" id="UP000019678">
    <property type="component" value="Unassembled WGS sequence"/>
</dbReference>
<dbReference type="EMBL" id="ASRX01000056">
    <property type="protein sequence ID" value="EYF02675.1"/>
    <property type="molecule type" value="Genomic_DNA"/>
</dbReference>
<sequence length="224" mass="22310">MACDDGDDGGAGASTSSTGGSGGASPGSGGNGGETPGVGGSGGETPGAGGAGGAGGGASACANDDMYEDNDVAMTATPVPVPPPDPGNPDWFVDASVDAYKCSSDDDWYFVKTSFSVMGNDPPDTRYWTLVLQAAGAGSCGASCDDVVPPAGPQSTVTVEVYDATSMALLGTETSDVGLVRIEGYGAAFANDVVFRVSGPPEAVYEYEFRTTVRSDAFEDECEC</sequence>
<accession>A0A017T1F2</accession>
<name>A0A017T1F2_9BACT</name>
<feature type="region of interest" description="Disordered" evidence="1">
    <location>
        <begin position="1"/>
        <end position="64"/>
    </location>
</feature>
<dbReference type="eggNOG" id="ENOG50316UX">
    <property type="taxonomic scope" value="Bacteria"/>
</dbReference>
<reference evidence="2 3" key="1">
    <citation type="submission" date="2013-05" db="EMBL/GenBank/DDBJ databases">
        <title>Genome assembly of Chondromyces apiculatus DSM 436.</title>
        <authorList>
            <person name="Sharma G."/>
            <person name="Khatri I."/>
            <person name="Kaur C."/>
            <person name="Mayilraj S."/>
            <person name="Subramanian S."/>
        </authorList>
    </citation>
    <scope>NUCLEOTIDE SEQUENCE [LARGE SCALE GENOMIC DNA]</scope>
    <source>
        <strain evidence="2 3">DSM 436</strain>
    </source>
</reference>
<evidence type="ECO:0000313" key="3">
    <source>
        <dbReference type="Proteomes" id="UP000019678"/>
    </source>
</evidence>
<organism evidence="2 3">
    <name type="scientific">Chondromyces apiculatus DSM 436</name>
    <dbReference type="NCBI Taxonomy" id="1192034"/>
    <lineage>
        <taxon>Bacteria</taxon>
        <taxon>Pseudomonadati</taxon>
        <taxon>Myxococcota</taxon>
        <taxon>Polyangia</taxon>
        <taxon>Polyangiales</taxon>
        <taxon>Polyangiaceae</taxon>
        <taxon>Chondromyces</taxon>
    </lineage>
</organism>